<comment type="similarity">
    <text evidence="1">Belongs to the arginine deiminase family.</text>
</comment>
<dbReference type="SUPFAM" id="SSF55909">
    <property type="entry name" value="Pentein"/>
    <property type="match status" value="1"/>
</dbReference>
<dbReference type="EMBL" id="CP002077">
    <property type="protein sequence ID" value="ADK86670.1"/>
    <property type="molecule type" value="Genomic_DNA"/>
</dbReference>
<dbReference type="Proteomes" id="UP000007756">
    <property type="component" value="Chromosome"/>
</dbReference>
<protein>
    <submittedName>
        <fullName evidence="3">Amidinotransferase</fullName>
    </submittedName>
</protein>
<dbReference type="Gene3D" id="1.10.3930.10">
    <property type="entry name" value="Arginine deiminase"/>
    <property type="match status" value="1"/>
</dbReference>
<evidence type="ECO:0000256" key="2">
    <source>
        <dbReference type="ARBA" id="ARBA00022801"/>
    </source>
</evidence>
<dbReference type="Gene3D" id="3.75.10.10">
    <property type="entry name" value="L-arginine/glycine Amidinotransferase, Chain A"/>
    <property type="match status" value="1"/>
</dbReference>
<organism evidence="3 4">
    <name type="scientific">Mycoplasmoides pneumoniae (strain ATCC 15531 / DSM 23978 / CIP 103766 / NBRC 14401 / NCTC 10119 / FH)</name>
    <name type="common">Mycoplasma pneumoniae</name>
    <dbReference type="NCBI Taxonomy" id="722438"/>
    <lineage>
        <taxon>Bacteria</taxon>
        <taxon>Bacillati</taxon>
        <taxon>Mycoplasmatota</taxon>
        <taxon>Mycoplasmoidales</taxon>
        <taxon>Mycoplasmoidaceae</taxon>
        <taxon>Mycoplasmoides</taxon>
    </lineage>
</organism>
<dbReference type="PIRSF" id="PIRSF006356">
    <property type="entry name" value="Arg_deiminase"/>
    <property type="match status" value="1"/>
</dbReference>
<reference evidence="3 4" key="1">
    <citation type="journal article" date="2010" name="Appl. Environ. Microbiol.">
        <title>Targeted chromosomal knockouts in Mycoplasma pneumoniae.</title>
        <authorList>
            <person name="Krishnakumar R."/>
            <person name="Assad-Garcia N."/>
            <person name="Benders G.A."/>
            <person name="Phan Q."/>
            <person name="Montague M.G."/>
            <person name="Glass J.I."/>
        </authorList>
    </citation>
    <scope>NUCLEOTIDE SEQUENCE [LARGE SCALE GENOMIC DNA]</scope>
    <source>
        <strain evidence="4">ATCC 15531 / DSM 22911 / NBRC 14401 / NCTC 10119 / FH</strain>
    </source>
</reference>
<proteinExistence type="inferred from homology"/>
<dbReference type="STRING" id="722438.F539_03170"/>
<dbReference type="PRINTS" id="PR01466">
    <property type="entry name" value="ARGDEIMINASE"/>
</dbReference>
<keyword evidence="2" id="KW-0378">Hydrolase</keyword>
<dbReference type="GO" id="GO:0016990">
    <property type="term" value="F:arginine deiminase activity"/>
    <property type="evidence" value="ECO:0007669"/>
    <property type="project" value="InterPro"/>
</dbReference>
<dbReference type="eggNOG" id="COG2235">
    <property type="taxonomic scope" value="Bacteria"/>
</dbReference>
<dbReference type="PATRIC" id="fig|722438.3.peg.636"/>
<evidence type="ECO:0000313" key="3">
    <source>
        <dbReference type="EMBL" id="ADK86670.1"/>
    </source>
</evidence>
<dbReference type="InterPro" id="IPR003876">
    <property type="entry name" value="Arg_deiminase"/>
</dbReference>
<dbReference type="SMR" id="A0A0H3DLK9"/>
<dbReference type="PaxDb" id="722438-MPNE_0660"/>
<dbReference type="GO" id="GO:0019546">
    <property type="term" value="P:L-arginine deiminase pathway"/>
    <property type="evidence" value="ECO:0007669"/>
    <property type="project" value="TreeGrafter"/>
</dbReference>
<accession>A0A0H3DLK9</accession>
<dbReference type="GeneID" id="66608757"/>
<dbReference type="PANTHER" id="PTHR47271">
    <property type="entry name" value="ARGININE DEIMINASE"/>
    <property type="match status" value="1"/>
</dbReference>
<dbReference type="AlphaFoldDB" id="A0A0H3DLK9"/>
<dbReference type="Pfam" id="PF02274">
    <property type="entry name" value="ADI"/>
    <property type="match status" value="1"/>
</dbReference>
<keyword evidence="3" id="KW-0808">Transferase</keyword>
<evidence type="ECO:0000313" key="4">
    <source>
        <dbReference type="Proteomes" id="UP000007756"/>
    </source>
</evidence>
<dbReference type="PANTHER" id="PTHR47271:SF2">
    <property type="entry name" value="ARGININE DEIMINASE"/>
    <property type="match status" value="1"/>
</dbReference>
<gene>
    <name evidence="3" type="ordered locus">MPNE_0660</name>
</gene>
<name>A0A0H3DLK9_MYCPB</name>
<evidence type="ECO:0000256" key="1">
    <source>
        <dbReference type="ARBA" id="ARBA00010206"/>
    </source>
</evidence>
<dbReference type="GO" id="GO:0016740">
    <property type="term" value="F:transferase activity"/>
    <property type="evidence" value="ECO:0007669"/>
    <property type="project" value="UniProtKB-KW"/>
</dbReference>
<sequence length="438" mass="49442">MSKKQLVKTDGHNQLDQPNTKALQLKKKQFNSGVRVTSEISFLREVIAHHPGIETERVIDNQTFGSAMYLERAQKEHQLFIKILRQHGTKVHYLQDLLLEALSAADPNVRQDFIKNFLLESGIKSVSTFEACLNFFRSLDSLVDVIKVMFGGIKVSDVPPITPQRFADIHVSNSPFLIKPLSFSLYPHKFFNTLGTGVALFVTNDSELKRHSLVYEYIMRFHPRFDGVKLYTNRDFKNCLINSSDIIQISNEILLIGISHDTDVLGIESLARNLLSDHTNPIKQIIAINIHKFGAKTNLNKLIAMVDVDKFIIARKVLQATEIFELTATAQRDVDGLAQIKFKPLKFNFGEIIEAIIDKQPRFVIIGGGDEVAERKELLDCGMGVLNLSPGEIVVFDRNHYTNNLLNELGLIIHKIPASELSRGPSGPLEMVCSLWRE</sequence>
<dbReference type="RefSeq" id="WP_010874917.1">
    <property type="nucleotide sequence ID" value="NZ_CP010546.1"/>
</dbReference>
<dbReference type="KEGG" id="mpj:MPNE_0660"/>
<dbReference type="HOGENOM" id="CLU_052662_0_1_14"/>